<gene>
    <name evidence="1" type="ORF">GCL57_03955</name>
</gene>
<evidence type="ECO:0000313" key="1">
    <source>
        <dbReference type="EMBL" id="KAB8031804.1"/>
    </source>
</evidence>
<reference evidence="1 2" key="1">
    <citation type="submission" date="2019-10" db="EMBL/GenBank/DDBJ databases">
        <title>New genus of Silvanigrellaceae.</title>
        <authorList>
            <person name="Pitt A."/>
            <person name="Hahn M.W."/>
        </authorList>
    </citation>
    <scope>NUCLEOTIDE SEQUENCE [LARGE SCALE GENOMIC DNA]</scope>
    <source>
        <strain evidence="1 2">33A1-SZDP</strain>
    </source>
</reference>
<dbReference type="AlphaFoldDB" id="A0A833JEC1"/>
<keyword evidence="2" id="KW-1185">Reference proteome</keyword>
<dbReference type="Proteomes" id="UP000442694">
    <property type="component" value="Unassembled WGS sequence"/>
</dbReference>
<protein>
    <submittedName>
        <fullName evidence="1">Uncharacterized protein</fullName>
    </submittedName>
</protein>
<evidence type="ECO:0000313" key="2">
    <source>
        <dbReference type="Proteomes" id="UP000442694"/>
    </source>
</evidence>
<organism evidence="1 2">
    <name type="scientific">Fluviispira multicolorata</name>
    <dbReference type="NCBI Taxonomy" id="2654512"/>
    <lineage>
        <taxon>Bacteria</taxon>
        <taxon>Pseudomonadati</taxon>
        <taxon>Bdellovibrionota</taxon>
        <taxon>Oligoflexia</taxon>
        <taxon>Silvanigrellales</taxon>
        <taxon>Silvanigrellaceae</taxon>
        <taxon>Fluviispira</taxon>
    </lineage>
</organism>
<sequence>MFKIFILIIFNLFLIFPSYSNSTNEYNNQENGKSSIRVDLLFGAGYMMWVCTHSGNSCSSAFTITNGTAIEVEKGDTFYVGIAALPRICDFYKVTNSNSLAVISYWGTVFKPNFNIFGDETIQFLNRETTYNLIAGCQQFQGKYNEKY</sequence>
<accession>A0A833JEC1</accession>
<dbReference type="RefSeq" id="WP_152211980.1">
    <property type="nucleotide sequence ID" value="NZ_WFLN01000005.1"/>
</dbReference>
<proteinExistence type="predicted"/>
<comment type="caution">
    <text evidence="1">The sequence shown here is derived from an EMBL/GenBank/DDBJ whole genome shotgun (WGS) entry which is preliminary data.</text>
</comment>
<name>A0A833JEC1_9BACT</name>
<dbReference type="EMBL" id="WFLN01000005">
    <property type="protein sequence ID" value="KAB8031804.1"/>
    <property type="molecule type" value="Genomic_DNA"/>
</dbReference>